<feature type="transmembrane region" description="Helical" evidence="1">
    <location>
        <begin position="29"/>
        <end position="47"/>
    </location>
</feature>
<keyword evidence="2" id="KW-0496">Mitochondrion</keyword>
<gene>
    <name evidence="2" type="primary">ND6</name>
</gene>
<name>A0A0S2LSE8_9HYME</name>
<feature type="transmembrane region" description="Helical" evidence="1">
    <location>
        <begin position="88"/>
        <end position="107"/>
    </location>
</feature>
<keyword evidence="1" id="KW-1133">Transmembrane helix</keyword>
<feature type="transmembrane region" description="Helical" evidence="1">
    <location>
        <begin position="53"/>
        <end position="76"/>
    </location>
</feature>
<organism evidence="2">
    <name type="scientific">Seladonia tumulorum</name>
    <dbReference type="NCBI Taxonomy" id="115100"/>
    <lineage>
        <taxon>Eukaryota</taxon>
        <taxon>Metazoa</taxon>
        <taxon>Ecdysozoa</taxon>
        <taxon>Arthropoda</taxon>
        <taxon>Hexapoda</taxon>
        <taxon>Insecta</taxon>
        <taxon>Pterygota</taxon>
        <taxon>Neoptera</taxon>
        <taxon>Endopterygota</taxon>
        <taxon>Hymenoptera</taxon>
        <taxon>Apocrita</taxon>
        <taxon>Aculeata</taxon>
        <taxon>Apoidea</taxon>
        <taxon>Anthophila</taxon>
        <taxon>Halictidae</taxon>
        <taxon>Halictinae</taxon>
        <taxon>Halictini</taxon>
        <taxon>Seladonia</taxon>
    </lineage>
</organism>
<reference evidence="2" key="1">
    <citation type="submission" date="2015-06" db="EMBL/GenBank/DDBJ databases">
        <title>High-throughput detection of wild bee species with mitogenome skimming and resequencing (mt-S/R).</title>
        <authorList>
            <person name="Tang M."/>
            <person name="Hardman C."/>
            <person name="Ji Y."/>
            <person name="Meng G."/>
            <person name="Liu S."/>
            <person name="Tan M."/>
            <person name="Yang S."/>
            <person name="Yang C."/>
            <person name="Moss E."/>
            <person name="Nevard T."/>
            <person name="Potts S.G."/>
            <person name="Zhou X."/>
            <person name="Yu D.W."/>
        </authorList>
    </citation>
    <scope>NUCLEOTIDE SEQUENCE</scope>
</reference>
<keyword evidence="1" id="KW-0472">Membrane</keyword>
<dbReference type="AlphaFoldDB" id="A0A0S2LSE8"/>
<proteinExistence type="predicted"/>
<dbReference type="EMBL" id="KT164609">
    <property type="protein sequence ID" value="ALO64372.1"/>
    <property type="molecule type" value="Genomic_DNA"/>
</dbReference>
<protein>
    <submittedName>
        <fullName evidence="2">NADH dehydrogenase subunit 6</fullName>
    </submittedName>
</protein>
<evidence type="ECO:0000256" key="1">
    <source>
        <dbReference type="SAM" id="Phobius"/>
    </source>
</evidence>
<evidence type="ECO:0000313" key="2">
    <source>
        <dbReference type="EMBL" id="ALO64372.1"/>
    </source>
</evidence>
<feature type="transmembrane region" description="Helical" evidence="1">
    <location>
        <begin position="127"/>
        <end position="155"/>
    </location>
</feature>
<accession>A0A0S2LSE8</accession>
<feature type="transmembrane region" description="Helical" evidence="1">
    <location>
        <begin position="6"/>
        <end position="22"/>
    </location>
</feature>
<geneLocation type="mitochondrion" evidence="2"/>
<keyword evidence="1" id="KW-0812">Transmembrane</keyword>
<sequence>MYIINIFFYILMITIIFIIFNKNISPLNMMMNLIMFTLISLMLIYLMTQKSMYCFMIFISMVSGNMVMFLYFTSLINNYYNKSFKSNLKFLITLFMLYLIILMYLYTHKNLINLNYKIYPHISIFKIYTYPLFIITFMLIIYLLITLLFSLKICLMKNMPLRKIKN</sequence>